<keyword evidence="2" id="KW-1133">Transmembrane helix</keyword>
<feature type="transmembrane region" description="Helical" evidence="2">
    <location>
        <begin position="36"/>
        <end position="61"/>
    </location>
</feature>
<keyword evidence="1" id="KW-0175">Coiled coil</keyword>
<dbReference type="Pfam" id="PF01551">
    <property type="entry name" value="Peptidase_M23"/>
    <property type="match status" value="1"/>
</dbReference>
<evidence type="ECO:0000259" key="3">
    <source>
        <dbReference type="Pfam" id="PF01551"/>
    </source>
</evidence>
<dbReference type="RefSeq" id="WP_005987588.1">
    <property type="nucleotide sequence ID" value="NZ_AOSV01000027.1"/>
</dbReference>
<sequence>MSGLPPGDLSGLAWRDPALLGSARLHAVWPWSARLFSWPVLLLALLLILGCLLASTTAPAAESRKAEEIRRELERIQIRAREKRGAVRELTKRERELFSNLAELETRVNTLELDVYRQERQMERTERKKSLLLARQVTLQAGRERSEAELREILKVLWPIHMSGARDHWQGLTEWQEADRHFTWLAAIYKRAEQVMADILNQSQAIEDTLASEIALTRELQEGMASLNSAKDELLTKKLTLLKSIQEVRAEQVDEQEELRRILATVEDLNYTLKTLDKSPIRDFKGNLPWPCKGKLVQAFDPRADSPSRGIGLAVPHEVDINAVSWGRVVHNDRLRGFGHVVIVLHDQEYYSLYAYLANSRVKVGQEVERGQALGTAGYYPLAKGNGLYFELRFGQKPINPQDWLSR</sequence>
<dbReference type="Proteomes" id="UP000011922">
    <property type="component" value="Unassembled WGS sequence"/>
</dbReference>
<feature type="domain" description="M23ase beta-sheet core" evidence="3">
    <location>
        <begin position="307"/>
        <end position="401"/>
    </location>
</feature>
<evidence type="ECO:0000313" key="4">
    <source>
        <dbReference type="EMBL" id="EMG36747.1"/>
    </source>
</evidence>
<dbReference type="AlphaFoldDB" id="M5PQV5"/>
<organism evidence="4 5">
    <name type="scientific">Desulfocurvibacter africanus PCS</name>
    <dbReference type="NCBI Taxonomy" id="1262666"/>
    <lineage>
        <taxon>Bacteria</taxon>
        <taxon>Pseudomonadati</taxon>
        <taxon>Thermodesulfobacteriota</taxon>
        <taxon>Desulfovibrionia</taxon>
        <taxon>Desulfovibrionales</taxon>
        <taxon>Desulfovibrionaceae</taxon>
        <taxon>Desulfocurvibacter</taxon>
    </lineage>
</organism>
<feature type="coiled-coil region" evidence="1">
    <location>
        <begin position="66"/>
        <end position="128"/>
    </location>
</feature>
<comment type="caution">
    <text evidence="4">The sequence shown here is derived from an EMBL/GenBank/DDBJ whole genome shotgun (WGS) entry which is preliminary data.</text>
</comment>
<dbReference type="GO" id="GO:0004222">
    <property type="term" value="F:metalloendopeptidase activity"/>
    <property type="evidence" value="ECO:0007669"/>
    <property type="project" value="TreeGrafter"/>
</dbReference>
<name>M5PQV5_DESAF</name>
<evidence type="ECO:0000313" key="5">
    <source>
        <dbReference type="Proteomes" id="UP000011922"/>
    </source>
</evidence>
<keyword evidence="2" id="KW-0812">Transmembrane</keyword>
<keyword evidence="2" id="KW-0472">Membrane</keyword>
<dbReference type="EMBL" id="AOSV01000027">
    <property type="protein sequence ID" value="EMG36747.1"/>
    <property type="molecule type" value="Genomic_DNA"/>
</dbReference>
<evidence type="ECO:0000256" key="2">
    <source>
        <dbReference type="SAM" id="Phobius"/>
    </source>
</evidence>
<dbReference type="InterPro" id="IPR011055">
    <property type="entry name" value="Dup_hybrid_motif"/>
</dbReference>
<dbReference type="CDD" id="cd12797">
    <property type="entry name" value="M23_peptidase"/>
    <property type="match status" value="1"/>
</dbReference>
<dbReference type="InterPro" id="IPR050570">
    <property type="entry name" value="Cell_wall_metabolism_enzyme"/>
</dbReference>
<protein>
    <submittedName>
        <fullName evidence="4">Membrane-bound metallopeptidase</fullName>
    </submittedName>
</protein>
<dbReference type="SUPFAM" id="SSF51261">
    <property type="entry name" value="Duplicated hybrid motif"/>
    <property type="match status" value="1"/>
</dbReference>
<dbReference type="PATRIC" id="fig|1262666.3.peg.2485"/>
<proteinExistence type="predicted"/>
<dbReference type="Gene3D" id="2.70.70.10">
    <property type="entry name" value="Glucose Permease (Domain IIA)"/>
    <property type="match status" value="1"/>
</dbReference>
<reference evidence="4 5" key="1">
    <citation type="journal article" date="2013" name="Genome Announc.">
        <title>Draft Genome Sequence for Desulfovibrio africanus Strain PCS.</title>
        <authorList>
            <person name="Brown S.D."/>
            <person name="Utturkar S.M."/>
            <person name="Arkin A.P."/>
            <person name="Deutschbauer A.M."/>
            <person name="Elias D.A."/>
            <person name="Hazen T.C."/>
            <person name="Chakraborty R."/>
        </authorList>
    </citation>
    <scope>NUCLEOTIDE SEQUENCE [LARGE SCALE GENOMIC DNA]</scope>
    <source>
        <strain evidence="4 5">PCS</strain>
    </source>
</reference>
<dbReference type="PANTHER" id="PTHR21666">
    <property type="entry name" value="PEPTIDASE-RELATED"/>
    <property type="match status" value="1"/>
</dbReference>
<gene>
    <name evidence="4" type="ORF">PCS_02442</name>
</gene>
<dbReference type="InterPro" id="IPR016047">
    <property type="entry name" value="M23ase_b-sheet_dom"/>
</dbReference>
<evidence type="ECO:0000256" key="1">
    <source>
        <dbReference type="SAM" id="Coils"/>
    </source>
</evidence>
<dbReference type="PANTHER" id="PTHR21666:SF270">
    <property type="entry name" value="MUREIN HYDROLASE ACTIVATOR ENVC"/>
    <property type="match status" value="1"/>
</dbReference>
<accession>M5PQV5</accession>